<protein>
    <submittedName>
        <fullName evidence="2">Uncharacterized protein</fullName>
    </submittedName>
</protein>
<accession>A0ABU9ZM85</accession>
<proteinExistence type="predicted"/>
<feature type="region of interest" description="Disordered" evidence="1">
    <location>
        <begin position="1"/>
        <end position="20"/>
    </location>
</feature>
<evidence type="ECO:0000313" key="3">
    <source>
        <dbReference type="Proteomes" id="UP001407347"/>
    </source>
</evidence>
<sequence length="193" mass="20869">MLAGSRPSKRPKHRGHRQHAASFEILYRTIGTVRAVSEISHDAPGEQFRCLQHHQVSGAGNVRVGHGSARQPLGHVPTAPSASTCEQVNRQSGHDEVLQAIEIGIVACRRDDSASLAPQCGDGLIFEPLGRDFQGDGSRLDPGAADPCSHIGAKTLDLLRDLGKFLRCNPSRPEGVVRREVALMLVRDFVNFG</sequence>
<reference evidence="2 3" key="1">
    <citation type="journal article" date="2023" name="PLoS ONE">
        <title>Complete genome assembly of Hawai'i environmental nontuberculous mycobacteria reveals unexpected co-isolation with methylobacteria.</title>
        <authorList>
            <person name="Hendrix J."/>
            <person name="Epperson L.E."/>
            <person name="Tong E.I."/>
            <person name="Chan Y.L."/>
            <person name="Hasan N.A."/>
            <person name="Dawrs S.N."/>
            <person name="Norton G.J."/>
            <person name="Virdi R."/>
            <person name="Crooks J.L."/>
            <person name="Chan E.D."/>
            <person name="Honda J.R."/>
            <person name="Strong M."/>
        </authorList>
    </citation>
    <scope>NUCLEOTIDE SEQUENCE [LARGE SCALE GENOMIC DNA]</scope>
    <source>
        <strain evidence="2 3">NJH_HI04-1</strain>
    </source>
</reference>
<gene>
    <name evidence="2" type="ORF">PUR29_01945</name>
</gene>
<dbReference type="Proteomes" id="UP001407347">
    <property type="component" value="Unassembled WGS sequence"/>
</dbReference>
<comment type="caution">
    <text evidence="2">The sequence shown here is derived from an EMBL/GenBank/DDBJ whole genome shotgun (WGS) entry which is preliminary data.</text>
</comment>
<feature type="compositionally biased region" description="Basic residues" evidence="1">
    <location>
        <begin position="7"/>
        <end position="19"/>
    </location>
</feature>
<dbReference type="EMBL" id="JAQYXP010000001">
    <property type="protein sequence ID" value="MEN3232378.1"/>
    <property type="molecule type" value="Genomic_DNA"/>
</dbReference>
<name>A0ABU9ZM85_9HYPH</name>
<keyword evidence="3" id="KW-1185">Reference proteome</keyword>
<evidence type="ECO:0000256" key="1">
    <source>
        <dbReference type="SAM" id="MobiDB-lite"/>
    </source>
</evidence>
<organism evidence="2 3">
    <name type="scientific">Methylobacterium ajmalii</name>
    <dbReference type="NCBI Taxonomy" id="2738439"/>
    <lineage>
        <taxon>Bacteria</taxon>
        <taxon>Pseudomonadati</taxon>
        <taxon>Pseudomonadota</taxon>
        <taxon>Alphaproteobacteria</taxon>
        <taxon>Hyphomicrobiales</taxon>
        <taxon>Methylobacteriaceae</taxon>
        <taxon>Methylobacterium</taxon>
    </lineage>
</organism>
<evidence type="ECO:0000313" key="2">
    <source>
        <dbReference type="EMBL" id="MEN3232378.1"/>
    </source>
</evidence>